<keyword evidence="2" id="KW-0732">Signal</keyword>
<dbReference type="InterPro" id="IPR050592">
    <property type="entry name" value="GDSL_lipolytic_enzyme"/>
</dbReference>
<evidence type="ECO:0000256" key="2">
    <source>
        <dbReference type="SAM" id="SignalP"/>
    </source>
</evidence>
<feature type="region of interest" description="Disordered" evidence="1">
    <location>
        <begin position="81"/>
        <end position="107"/>
    </location>
</feature>
<dbReference type="EMBL" id="JBJKBG010000010">
    <property type="protein sequence ID" value="KAL3720569.1"/>
    <property type="molecule type" value="Genomic_DNA"/>
</dbReference>
<dbReference type="InterPro" id="IPR036514">
    <property type="entry name" value="SGNH_hydro_sf"/>
</dbReference>
<feature type="chain" id="PRO_5044786488" description="GDSL esterase/lipase" evidence="2">
    <location>
        <begin position="29"/>
        <end position="107"/>
    </location>
</feature>
<reference evidence="3 4" key="1">
    <citation type="submission" date="2024-11" db="EMBL/GenBank/DDBJ databases">
        <title>Chromosome-level genome assembly of Eucalyptus globulus Labill. provides insights into its genome evolution.</title>
        <authorList>
            <person name="Li X."/>
        </authorList>
    </citation>
    <scope>NUCLEOTIDE SEQUENCE [LARGE SCALE GENOMIC DNA]</scope>
    <source>
        <strain evidence="3">CL2024</strain>
        <tissue evidence="3">Fresh tender leaves</tissue>
    </source>
</reference>
<feature type="signal peptide" evidence="2">
    <location>
        <begin position="1"/>
        <end position="28"/>
    </location>
</feature>
<name>A0ABD3J1V1_EUCGL</name>
<comment type="caution">
    <text evidence="3">The sequence shown here is derived from an EMBL/GenBank/DDBJ whole genome shotgun (WGS) entry which is preliminary data.</text>
</comment>
<proteinExistence type="predicted"/>
<keyword evidence="4" id="KW-1185">Reference proteome</keyword>
<dbReference type="Gene3D" id="3.40.50.1110">
    <property type="entry name" value="SGNH hydrolase"/>
    <property type="match status" value="1"/>
</dbReference>
<dbReference type="Proteomes" id="UP001634007">
    <property type="component" value="Unassembled WGS sequence"/>
</dbReference>
<evidence type="ECO:0000313" key="3">
    <source>
        <dbReference type="EMBL" id="KAL3720569.1"/>
    </source>
</evidence>
<dbReference type="AlphaFoldDB" id="A0ABD3J1V1"/>
<dbReference type="PANTHER" id="PTHR45642:SF95">
    <property type="entry name" value="GDSL-LIKE LIPASE_ACYLHYDROLASE FAMILY PROTEIN, EXPRESSED"/>
    <property type="match status" value="1"/>
</dbReference>
<evidence type="ECO:0000256" key="1">
    <source>
        <dbReference type="SAM" id="MobiDB-lite"/>
    </source>
</evidence>
<dbReference type="PANTHER" id="PTHR45642">
    <property type="entry name" value="GDSL ESTERASE/LIPASE EXL3"/>
    <property type="match status" value="1"/>
</dbReference>
<evidence type="ECO:0008006" key="5">
    <source>
        <dbReference type="Google" id="ProtNLM"/>
    </source>
</evidence>
<protein>
    <recommendedName>
        <fullName evidence="5">GDSL esterase/lipase</fullName>
    </recommendedName>
</protein>
<accession>A0ABD3J1V1</accession>
<organism evidence="3 4">
    <name type="scientific">Eucalyptus globulus</name>
    <name type="common">Tasmanian blue gum</name>
    <dbReference type="NCBI Taxonomy" id="34317"/>
    <lineage>
        <taxon>Eukaryota</taxon>
        <taxon>Viridiplantae</taxon>
        <taxon>Streptophyta</taxon>
        <taxon>Embryophyta</taxon>
        <taxon>Tracheophyta</taxon>
        <taxon>Spermatophyta</taxon>
        <taxon>Magnoliopsida</taxon>
        <taxon>eudicotyledons</taxon>
        <taxon>Gunneridae</taxon>
        <taxon>Pentapetalae</taxon>
        <taxon>rosids</taxon>
        <taxon>malvids</taxon>
        <taxon>Myrtales</taxon>
        <taxon>Myrtaceae</taxon>
        <taxon>Myrtoideae</taxon>
        <taxon>Eucalypteae</taxon>
        <taxon>Eucalyptus</taxon>
    </lineage>
</organism>
<gene>
    <name evidence="3" type="ORF">ACJRO7_005393</name>
</gene>
<sequence>MSSFRKPFGLSSPLYAVILVSLALVAHGRLASSVRHGPWPRPPLPAFITFGDSTIDPGNNNIQMIVKCNFPPYGRDFMGGKPSGRFSNGKIPPDLFSNVHKNPSSLN</sequence>
<evidence type="ECO:0000313" key="4">
    <source>
        <dbReference type="Proteomes" id="UP001634007"/>
    </source>
</evidence>